<dbReference type="Pfam" id="PF07969">
    <property type="entry name" value="Amidohydro_3"/>
    <property type="match status" value="1"/>
</dbReference>
<name>A0A6J6GNG5_9ZZZZ</name>
<feature type="domain" description="Amidohydrolase 3" evidence="1">
    <location>
        <begin position="2"/>
        <end position="59"/>
    </location>
</feature>
<protein>
    <submittedName>
        <fullName evidence="2">Unannotated protein</fullName>
    </submittedName>
</protein>
<accession>A0A6J6GNG5</accession>
<gene>
    <name evidence="2" type="ORF">UFOPK1795_01206</name>
</gene>
<dbReference type="InterPro" id="IPR011059">
    <property type="entry name" value="Metal-dep_hydrolase_composite"/>
</dbReference>
<sequence length="79" mass="8602">MSTSAVAQKLQMADRGEITVGKRADLVVFDPSLIRDLSTFTSPHQYPQGLPHVMVNGELAIRNGDHTGARSGDVLRRTL</sequence>
<dbReference type="AlphaFoldDB" id="A0A6J6GNG5"/>
<evidence type="ECO:0000313" key="2">
    <source>
        <dbReference type="EMBL" id="CAB4601353.1"/>
    </source>
</evidence>
<dbReference type="SUPFAM" id="SSF51338">
    <property type="entry name" value="Composite domain of metallo-dependent hydrolases"/>
    <property type="match status" value="1"/>
</dbReference>
<reference evidence="2" key="1">
    <citation type="submission" date="2020-05" db="EMBL/GenBank/DDBJ databases">
        <authorList>
            <person name="Chiriac C."/>
            <person name="Salcher M."/>
            <person name="Ghai R."/>
            <person name="Kavagutti S V."/>
        </authorList>
    </citation>
    <scope>NUCLEOTIDE SEQUENCE</scope>
</reference>
<organism evidence="2">
    <name type="scientific">freshwater metagenome</name>
    <dbReference type="NCBI Taxonomy" id="449393"/>
    <lineage>
        <taxon>unclassified sequences</taxon>
        <taxon>metagenomes</taxon>
        <taxon>ecological metagenomes</taxon>
    </lineage>
</organism>
<dbReference type="GO" id="GO:0016810">
    <property type="term" value="F:hydrolase activity, acting on carbon-nitrogen (but not peptide) bonds"/>
    <property type="evidence" value="ECO:0007669"/>
    <property type="project" value="InterPro"/>
</dbReference>
<dbReference type="Gene3D" id="2.30.40.10">
    <property type="entry name" value="Urease, subunit C, domain 1"/>
    <property type="match status" value="1"/>
</dbReference>
<proteinExistence type="predicted"/>
<dbReference type="EMBL" id="CAEZUG010000093">
    <property type="protein sequence ID" value="CAB4601353.1"/>
    <property type="molecule type" value="Genomic_DNA"/>
</dbReference>
<dbReference type="InterPro" id="IPR013108">
    <property type="entry name" value="Amidohydro_3"/>
</dbReference>
<evidence type="ECO:0000259" key="1">
    <source>
        <dbReference type="Pfam" id="PF07969"/>
    </source>
</evidence>